<keyword evidence="5" id="KW-1185">Reference proteome</keyword>
<feature type="chain" id="PRO_5005536723" evidence="3">
    <location>
        <begin position="20"/>
        <end position="153"/>
    </location>
</feature>
<accession>A0A0L0CNN7</accession>
<reference evidence="4 5" key="1">
    <citation type="journal article" date="2015" name="Nat. Commun.">
        <title>Lucilia cuprina genome unlocks parasitic fly biology to underpin future interventions.</title>
        <authorList>
            <person name="Anstead C.A."/>
            <person name="Korhonen P.K."/>
            <person name="Young N.D."/>
            <person name="Hall R.S."/>
            <person name="Jex A.R."/>
            <person name="Murali S.C."/>
            <person name="Hughes D.S."/>
            <person name="Lee S.F."/>
            <person name="Perry T."/>
            <person name="Stroehlein A.J."/>
            <person name="Ansell B.R."/>
            <person name="Breugelmans B."/>
            <person name="Hofmann A."/>
            <person name="Qu J."/>
            <person name="Dugan S."/>
            <person name="Lee S.L."/>
            <person name="Chao H."/>
            <person name="Dinh H."/>
            <person name="Han Y."/>
            <person name="Doddapaneni H.V."/>
            <person name="Worley K.C."/>
            <person name="Muzny D.M."/>
            <person name="Ioannidis P."/>
            <person name="Waterhouse R.M."/>
            <person name="Zdobnov E.M."/>
            <person name="James P.J."/>
            <person name="Bagnall N.H."/>
            <person name="Kotze A.C."/>
            <person name="Gibbs R.A."/>
            <person name="Richards S."/>
            <person name="Batterham P."/>
            <person name="Gasser R.B."/>
        </authorList>
    </citation>
    <scope>NUCLEOTIDE SEQUENCE [LARGE SCALE GENOMIC DNA]</scope>
    <source>
        <strain evidence="4 5">LS</strain>
        <tissue evidence="4">Full body</tissue>
    </source>
</reference>
<dbReference type="OrthoDB" id="8045052at2759"/>
<feature type="compositionally biased region" description="Low complexity" evidence="2">
    <location>
        <begin position="143"/>
        <end position="153"/>
    </location>
</feature>
<keyword evidence="1" id="KW-0175">Coiled coil</keyword>
<dbReference type="EMBL" id="JRES01000128">
    <property type="protein sequence ID" value="KNC33930.1"/>
    <property type="molecule type" value="Genomic_DNA"/>
</dbReference>
<proteinExistence type="predicted"/>
<dbReference type="Proteomes" id="UP000037069">
    <property type="component" value="Unassembled WGS sequence"/>
</dbReference>
<evidence type="ECO:0000256" key="3">
    <source>
        <dbReference type="SAM" id="SignalP"/>
    </source>
</evidence>
<name>A0A0L0CNN7_LUCCU</name>
<organism evidence="4 5">
    <name type="scientific">Lucilia cuprina</name>
    <name type="common">Green bottle fly</name>
    <name type="synonym">Australian sheep blowfly</name>
    <dbReference type="NCBI Taxonomy" id="7375"/>
    <lineage>
        <taxon>Eukaryota</taxon>
        <taxon>Metazoa</taxon>
        <taxon>Ecdysozoa</taxon>
        <taxon>Arthropoda</taxon>
        <taxon>Hexapoda</taxon>
        <taxon>Insecta</taxon>
        <taxon>Pterygota</taxon>
        <taxon>Neoptera</taxon>
        <taxon>Endopterygota</taxon>
        <taxon>Diptera</taxon>
        <taxon>Brachycera</taxon>
        <taxon>Muscomorpha</taxon>
        <taxon>Oestroidea</taxon>
        <taxon>Calliphoridae</taxon>
        <taxon>Luciliinae</taxon>
        <taxon>Lucilia</taxon>
    </lineage>
</organism>
<evidence type="ECO:0000256" key="1">
    <source>
        <dbReference type="SAM" id="Coils"/>
    </source>
</evidence>
<evidence type="ECO:0000313" key="4">
    <source>
        <dbReference type="EMBL" id="KNC33930.1"/>
    </source>
</evidence>
<gene>
    <name evidence="4" type="ORF">FF38_03522</name>
</gene>
<feature type="coiled-coil region" evidence="1">
    <location>
        <begin position="35"/>
        <end position="62"/>
    </location>
</feature>
<feature type="region of interest" description="Disordered" evidence="2">
    <location>
        <begin position="129"/>
        <end position="153"/>
    </location>
</feature>
<feature type="signal peptide" evidence="3">
    <location>
        <begin position="1"/>
        <end position="19"/>
    </location>
</feature>
<evidence type="ECO:0000313" key="5">
    <source>
        <dbReference type="Proteomes" id="UP000037069"/>
    </source>
</evidence>
<sequence length="153" mass="17671">MNSITNIILIFALYHTCYGLYPSYNYGQQQQQLLQQDLLQQQQQLLQQHQQLLQQKQQQQGQGQPDRVTNLKIVLPKTIIEDFEYIPTIQGYRYSYKLPDGSRREENAFITGLRMDDYSRLDSRTTDFTAVGVGGRPKKNRKLSPGSLKSLSG</sequence>
<dbReference type="AlphaFoldDB" id="A0A0L0CNN7"/>
<keyword evidence="3" id="KW-0732">Signal</keyword>
<dbReference type="SUPFAM" id="SSF81995">
    <property type="entry name" value="beta-sandwich domain of Sec23/24"/>
    <property type="match status" value="1"/>
</dbReference>
<evidence type="ECO:0000256" key="2">
    <source>
        <dbReference type="SAM" id="MobiDB-lite"/>
    </source>
</evidence>
<comment type="caution">
    <text evidence="4">The sequence shown here is derived from an EMBL/GenBank/DDBJ whole genome shotgun (WGS) entry which is preliminary data.</text>
</comment>
<protein>
    <submittedName>
        <fullName evidence="4">Uncharacterized protein</fullName>
    </submittedName>
</protein>